<evidence type="ECO:0000313" key="1">
    <source>
        <dbReference type="EMBL" id="WBR14895.1"/>
    </source>
</evidence>
<dbReference type="Proteomes" id="UP001185135">
    <property type="component" value="Segment"/>
</dbReference>
<evidence type="ECO:0000313" key="2">
    <source>
        <dbReference type="Proteomes" id="UP001185135"/>
    </source>
</evidence>
<organism evidence="1 2">
    <name type="scientific">Pandoravirus kuranda</name>
    <dbReference type="NCBI Taxonomy" id="3019033"/>
    <lineage>
        <taxon>Viruses</taxon>
        <taxon>Pandoravirus</taxon>
    </lineage>
</organism>
<dbReference type="EMBL" id="ON887157">
    <property type="protein sequence ID" value="WBR14895.1"/>
    <property type="molecule type" value="Genomic_DNA"/>
</dbReference>
<gene>
    <name evidence="1" type="ORF">pkur_cds_721</name>
</gene>
<accession>A0AA95J6X5</accession>
<name>A0AA95J6X5_9VIRU</name>
<protein>
    <submittedName>
        <fullName evidence="1">Uncharacterized protein</fullName>
    </submittedName>
</protein>
<proteinExistence type="predicted"/>
<sequence length="280" mass="30527">MADSTSPTVCSDDTPKAQPLTLGQLYAKMVALPPDARVFPLSFEPCLFAIQDTGAVRTMRTNPHCRRGDRFEHTAAIVVRQHTTPGVDRVTASDVAQDIEPLLARHAAKPLIAEQHEDITDVVVTHVLEASGQRSAMSKMIPLMSRSHAMAVNVAKNLAGVGRVNDADLHFAVEGLLREGLCVELYRVGDNIYTVRELLARFPDLLMSQAREVFLQIHRDECVPERGRGHFVLRVAPADITEAVLDTAFGGKTPLVDRLRAMASGIPEPPQFTGAAPDVL</sequence>
<reference evidence="1" key="1">
    <citation type="submission" date="2022-06" db="EMBL/GenBank/DDBJ databases">
        <authorList>
            <person name="Legendre M."/>
            <person name="Claverie J.-M."/>
            <person name="Alempic J.-M."/>
            <person name="Abergel C."/>
        </authorList>
    </citation>
    <scope>NUCLEOTIDE SEQUENCE</scope>
    <source>
        <strain evidence="1">Kuranda</strain>
    </source>
</reference>